<evidence type="ECO:0000256" key="3">
    <source>
        <dbReference type="ARBA" id="ARBA00022692"/>
    </source>
</evidence>
<reference evidence="8 9" key="1">
    <citation type="submission" date="2018-10" db="EMBL/GenBank/DDBJ databases">
        <title>Draft genome sequence of Bacillus salarius IM0101, isolated from a hypersaline soil in Inner Mongolia, China.</title>
        <authorList>
            <person name="Yamprayoonswat W."/>
            <person name="Boonvisut S."/>
            <person name="Jumpathong W."/>
            <person name="Sittihan S."/>
            <person name="Ruangsuj P."/>
            <person name="Wanthongcharoen S."/>
            <person name="Thongpramul N."/>
            <person name="Pimmason S."/>
            <person name="Yu B."/>
            <person name="Yasawong M."/>
        </authorList>
    </citation>
    <scope>NUCLEOTIDE SEQUENCE [LARGE SCALE GENOMIC DNA]</scope>
    <source>
        <strain evidence="8 9">IM0101</strain>
    </source>
</reference>
<evidence type="ECO:0000259" key="7">
    <source>
        <dbReference type="Pfam" id="PF12698"/>
    </source>
</evidence>
<dbReference type="PANTHER" id="PTHR30294">
    <property type="entry name" value="MEMBRANE COMPONENT OF ABC TRANSPORTER YHHJ-RELATED"/>
    <property type="match status" value="1"/>
</dbReference>
<keyword evidence="4 6" id="KW-1133">Transmembrane helix</keyword>
<gene>
    <name evidence="8" type="ORF">D7Z54_08375</name>
</gene>
<evidence type="ECO:0000256" key="2">
    <source>
        <dbReference type="ARBA" id="ARBA00022475"/>
    </source>
</evidence>
<keyword evidence="3 6" id="KW-0812">Transmembrane</keyword>
<dbReference type="AlphaFoldDB" id="A0A3R9WUB5"/>
<evidence type="ECO:0000313" key="8">
    <source>
        <dbReference type="EMBL" id="RSL33703.1"/>
    </source>
</evidence>
<sequence>MNKFGIIVAHTYLSRLKTKSFLITTALTIALIFLAGNIQSIMSLFEGNDNEVVAVKDDSNEILADLKKEINTIENPLELEKFSGSNEAAMNKVHEGEYEGFLHVSITNGLPEGHYYSLQGNPSSITNTIQQGMQPIKLTMAADNAGVDPSTVESITSPVSFETTALEADTKSAAERDSARGLVYVMLFLLYISVIMYGNMIALDVAIEKSSRVMEILVSSVPAITQMFAKIVGIALLGFTQFLTIILVAYFVIQSKQEELTGGVFEYFGLQGATASTFIYALIFFLLGYLLYATLSAMLGSLVSRTEDVNQLMAPVIYLIMIAFFIAIYGLSSPDSTIVTVTSFIPFFTPMIMFLRVTMLHVPIWEIVLSFGLMIAVIVILAVIGGKVYKGGVLMYGKSNSLKDLTKALQLSKKE</sequence>
<organism evidence="8 9">
    <name type="scientific">Salibacterium salarium</name>
    <dbReference type="NCBI Taxonomy" id="284579"/>
    <lineage>
        <taxon>Bacteria</taxon>
        <taxon>Bacillati</taxon>
        <taxon>Bacillota</taxon>
        <taxon>Bacilli</taxon>
        <taxon>Bacillales</taxon>
        <taxon>Bacillaceae</taxon>
    </lineage>
</organism>
<dbReference type="GO" id="GO:0140359">
    <property type="term" value="F:ABC-type transporter activity"/>
    <property type="evidence" value="ECO:0007669"/>
    <property type="project" value="InterPro"/>
</dbReference>
<evidence type="ECO:0000313" key="9">
    <source>
        <dbReference type="Proteomes" id="UP000275076"/>
    </source>
</evidence>
<feature type="transmembrane region" description="Helical" evidence="6">
    <location>
        <begin position="182"/>
        <end position="207"/>
    </location>
</feature>
<evidence type="ECO:0000256" key="1">
    <source>
        <dbReference type="ARBA" id="ARBA00004651"/>
    </source>
</evidence>
<dbReference type="Pfam" id="PF12698">
    <property type="entry name" value="ABC2_membrane_3"/>
    <property type="match status" value="1"/>
</dbReference>
<feature type="transmembrane region" description="Helical" evidence="6">
    <location>
        <begin position="273"/>
        <end position="292"/>
    </location>
</feature>
<keyword evidence="9" id="KW-1185">Reference proteome</keyword>
<dbReference type="GO" id="GO:0005886">
    <property type="term" value="C:plasma membrane"/>
    <property type="evidence" value="ECO:0007669"/>
    <property type="project" value="UniProtKB-SubCell"/>
</dbReference>
<keyword evidence="5 6" id="KW-0472">Membrane</keyword>
<proteinExistence type="predicted"/>
<dbReference type="EMBL" id="RBVX01000006">
    <property type="protein sequence ID" value="RSL33703.1"/>
    <property type="molecule type" value="Genomic_DNA"/>
</dbReference>
<dbReference type="PANTHER" id="PTHR30294:SF29">
    <property type="entry name" value="MULTIDRUG ABC TRANSPORTER PERMEASE YBHS-RELATED"/>
    <property type="match status" value="1"/>
</dbReference>
<dbReference type="Proteomes" id="UP000275076">
    <property type="component" value="Unassembled WGS sequence"/>
</dbReference>
<dbReference type="OrthoDB" id="9768837at2"/>
<comment type="caution">
    <text evidence="8">The sequence shown here is derived from an EMBL/GenBank/DDBJ whole genome shotgun (WGS) entry which is preliminary data.</text>
</comment>
<feature type="domain" description="ABC-2 type transporter transmembrane" evidence="7">
    <location>
        <begin position="19"/>
        <end position="385"/>
    </location>
</feature>
<keyword evidence="2" id="KW-1003">Cell membrane</keyword>
<name>A0A3R9WUB5_9BACI</name>
<protein>
    <submittedName>
        <fullName evidence="8">ABC transporter permease</fullName>
    </submittedName>
</protein>
<dbReference type="InterPro" id="IPR051449">
    <property type="entry name" value="ABC-2_transporter_component"/>
</dbReference>
<evidence type="ECO:0000256" key="6">
    <source>
        <dbReference type="SAM" id="Phobius"/>
    </source>
</evidence>
<dbReference type="InterPro" id="IPR013525">
    <property type="entry name" value="ABC2_TM"/>
</dbReference>
<evidence type="ECO:0000256" key="4">
    <source>
        <dbReference type="ARBA" id="ARBA00022989"/>
    </source>
</evidence>
<feature type="transmembrane region" description="Helical" evidence="6">
    <location>
        <begin position="337"/>
        <end position="355"/>
    </location>
</feature>
<dbReference type="RefSeq" id="WP_125555387.1">
    <property type="nucleotide sequence ID" value="NZ_RBVX01000006.1"/>
</dbReference>
<evidence type="ECO:0000256" key="5">
    <source>
        <dbReference type="ARBA" id="ARBA00023136"/>
    </source>
</evidence>
<comment type="subcellular location">
    <subcellularLocation>
        <location evidence="1">Cell membrane</location>
        <topology evidence="1">Multi-pass membrane protein</topology>
    </subcellularLocation>
</comment>
<feature type="transmembrane region" description="Helical" evidence="6">
    <location>
        <begin position="21"/>
        <end position="42"/>
    </location>
</feature>
<accession>A0A3R9WUB5</accession>
<feature type="transmembrane region" description="Helical" evidence="6">
    <location>
        <begin position="312"/>
        <end position="331"/>
    </location>
</feature>
<feature type="transmembrane region" description="Helical" evidence="6">
    <location>
        <begin position="228"/>
        <end position="253"/>
    </location>
</feature>
<feature type="transmembrane region" description="Helical" evidence="6">
    <location>
        <begin position="367"/>
        <end position="389"/>
    </location>
</feature>